<dbReference type="InterPro" id="IPR039993">
    <property type="entry name" value="NDUFB10"/>
</dbReference>
<dbReference type="PANTHER" id="PTHR13094:SF1">
    <property type="entry name" value="NADH DEHYDROGENASE [UBIQUINONE] 1 BETA SUBCOMPLEX SUBUNIT 10"/>
    <property type="match status" value="1"/>
</dbReference>
<dbReference type="OMA" id="CKPILEQ"/>
<dbReference type="InterPro" id="IPR019377">
    <property type="entry name" value="NADH_UbQ_OxRdtase_su10"/>
</dbReference>
<evidence type="ECO:0000256" key="7">
    <source>
        <dbReference type="ARBA" id="ARBA00022982"/>
    </source>
</evidence>
<evidence type="ECO:0000313" key="11">
    <source>
        <dbReference type="Proteomes" id="UP001142055"/>
    </source>
</evidence>
<keyword evidence="5" id="KW-0679">Respiratory chain</keyword>
<dbReference type="Pfam" id="PF10249">
    <property type="entry name" value="NDUFB10"/>
    <property type="match status" value="1"/>
</dbReference>
<dbReference type="GO" id="GO:0005743">
    <property type="term" value="C:mitochondrial inner membrane"/>
    <property type="evidence" value="ECO:0007669"/>
    <property type="project" value="UniProtKB-SubCell"/>
</dbReference>
<proteinExistence type="inferred from homology"/>
<accession>A0A9Q0M3Q1</accession>
<keyword evidence="6" id="KW-0999">Mitochondrion inner membrane</keyword>
<keyword evidence="11" id="KW-1185">Reference proteome</keyword>
<evidence type="ECO:0000256" key="1">
    <source>
        <dbReference type="ARBA" id="ARBA00004443"/>
    </source>
</evidence>
<keyword evidence="8" id="KW-0496">Mitochondrion</keyword>
<evidence type="ECO:0000256" key="8">
    <source>
        <dbReference type="ARBA" id="ARBA00023128"/>
    </source>
</evidence>
<comment type="similarity">
    <text evidence="2">Belongs to the complex I NDUFB10 subunit family.</text>
</comment>
<comment type="subcellular location">
    <subcellularLocation>
        <location evidence="1">Mitochondrion inner membrane</location>
        <topology evidence="1">Peripheral membrane protein</topology>
        <orientation evidence="1">Matrix side</orientation>
    </subcellularLocation>
</comment>
<reference evidence="10" key="1">
    <citation type="submission" date="2022-12" db="EMBL/GenBank/DDBJ databases">
        <title>Genome assemblies of Blomia tropicalis.</title>
        <authorList>
            <person name="Cui Y."/>
        </authorList>
    </citation>
    <scope>NUCLEOTIDE SEQUENCE</scope>
    <source>
        <tissue evidence="10">Adult mites</tissue>
    </source>
</reference>
<evidence type="ECO:0000256" key="9">
    <source>
        <dbReference type="ARBA" id="ARBA00023136"/>
    </source>
</evidence>
<gene>
    <name evidence="10" type="ORF">RDWZM_008074</name>
</gene>
<comment type="caution">
    <text evidence="10">The sequence shown here is derived from an EMBL/GenBank/DDBJ whole genome shotgun (WGS) entry which is preliminary data.</text>
</comment>
<keyword evidence="4" id="KW-0813">Transport</keyword>
<evidence type="ECO:0000256" key="5">
    <source>
        <dbReference type="ARBA" id="ARBA00022660"/>
    </source>
</evidence>
<evidence type="ECO:0000256" key="2">
    <source>
        <dbReference type="ARBA" id="ARBA00008317"/>
    </source>
</evidence>
<evidence type="ECO:0000256" key="4">
    <source>
        <dbReference type="ARBA" id="ARBA00022448"/>
    </source>
</evidence>
<name>A0A9Q0M3Q1_BLOTA</name>
<evidence type="ECO:0000256" key="6">
    <source>
        <dbReference type="ARBA" id="ARBA00022792"/>
    </source>
</evidence>
<evidence type="ECO:0000256" key="3">
    <source>
        <dbReference type="ARBA" id="ARBA00014109"/>
    </source>
</evidence>
<keyword evidence="7" id="KW-0249">Electron transport</keyword>
<dbReference type="EMBL" id="JAPWDV010000003">
    <property type="protein sequence ID" value="KAJ6216917.1"/>
    <property type="molecule type" value="Genomic_DNA"/>
</dbReference>
<dbReference type="GO" id="GO:0045271">
    <property type="term" value="C:respiratory chain complex I"/>
    <property type="evidence" value="ECO:0007669"/>
    <property type="project" value="UniProtKB-ARBA"/>
</dbReference>
<evidence type="ECO:0000313" key="10">
    <source>
        <dbReference type="EMBL" id="KAJ6216917.1"/>
    </source>
</evidence>
<dbReference type="AlphaFoldDB" id="A0A9Q0M3Q1"/>
<organism evidence="10 11">
    <name type="scientific">Blomia tropicalis</name>
    <name type="common">Mite</name>
    <dbReference type="NCBI Taxonomy" id="40697"/>
    <lineage>
        <taxon>Eukaryota</taxon>
        <taxon>Metazoa</taxon>
        <taxon>Ecdysozoa</taxon>
        <taxon>Arthropoda</taxon>
        <taxon>Chelicerata</taxon>
        <taxon>Arachnida</taxon>
        <taxon>Acari</taxon>
        <taxon>Acariformes</taxon>
        <taxon>Sarcoptiformes</taxon>
        <taxon>Astigmata</taxon>
        <taxon>Glycyphagoidea</taxon>
        <taxon>Echimyopodidae</taxon>
        <taxon>Blomia</taxon>
    </lineage>
</organism>
<sequence>MSENGDTPKEIKVHKLFGTLPLEDQVQSPVVKLMRVISKFIDGPTTWFRESVVEKFRGPPYPYYHRKFNRVPTIDECYTDDMGCLYEANEQYKRDRKVDFEIIKILKQRYFRCSYFERIVNDFEYDFDKICVKEKEDWKKAELNLFIKYGELGPYSTVVAAFMKQKHRLIWERRQKEKQEKVQ</sequence>
<protein>
    <recommendedName>
        <fullName evidence="3">NADH dehydrogenase [ubiquinone] 1 beta subcomplex subunit 10</fullName>
    </recommendedName>
</protein>
<keyword evidence="9" id="KW-0472">Membrane</keyword>
<dbReference type="Proteomes" id="UP001142055">
    <property type="component" value="Chromosome 3"/>
</dbReference>
<dbReference type="PANTHER" id="PTHR13094">
    <property type="entry name" value="NADH-UBIQUINONE OXIDOREDUCTASE PDSW SUBUNIT"/>
    <property type="match status" value="1"/>
</dbReference>